<keyword evidence="10" id="KW-1185">Reference proteome</keyword>
<evidence type="ECO:0000256" key="5">
    <source>
        <dbReference type="ARBA" id="ARBA00022989"/>
    </source>
</evidence>
<dbReference type="InterPro" id="IPR022764">
    <property type="entry name" value="Peptidase_S54_rhomboid_dom"/>
</dbReference>
<evidence type="ECO:0000313" key="9">
    <source>
        <dbReference type="EMBL" id="CAG5088328.1"/>
    </source>
</evidence>
<dbReference type="GO" id="GO:0008233">
    <property type="term" value="F:peptidase activity"/>
    <property type="evidence" value="ECO:0007669"/>
    <property type="project" value="UniProtKB-KW"/>
</dbReference>
<feature type="transmembrane region" description="Helical" evidence="7">
    <location>
        <begin position="125"/>
        <end position="145"/>
    </location>
</feature>
<sequence length="201" mass="22681">MIFLRYESFREYLRMYPVTSVILALNLLVFIADLVLPGDPLFEAGFFRMIPVYDPYGLVEPWRYLTSVFLHVGWEHLLFNGFALLVFAPPLERLLGHGRYAAFYLMAGILGNVYSAAVHVGDSHFAAGASGAVYGVFGAYLYLALFRKRAMDEASRKTVYSILLFGLLYSIISPRIDIWAHVGGCLAGFLMLGMFVQRRSR</sequence>
<keyword evidence="4 9" id="KW-0378">Hydrolase</keyword>
<keyword evidence="6 7" id="KW-0472">Membrane</keyword>
<keyword evidence="5 7" id="KW-1133">Transmembrane helix</keyword>
<keyword evidence="9" id="KW-0645">Protease</keyword>
<evidence type="ECO:0000256" key="2">
    <source>
        <dbReference type="ARBA" id="ARBA00009045"/>
    </source>
</evidence>
<dbReference type="SUPFAM" id="SSF144091">
    <property type="entry name" value="Rhomboid-like"/>
    <property type="match status" value="1"/>
</dbReference>
<dbReference type="Proteomes" id="UP000681526">
    <property type="component" value="Unassembled WGS sequence"/>
</dbReference>
<comment type="caution">
    <text evidence="9">The sequence shown here is derived from an EMBL/GenBank/DDBJ whole genome shotgun (WGS) entry which is preliminary data.</text>
</comment>
<reference evidence="9 10" key="1">
    <citation type="submission" date="2021-04" db="EMBL/GenBank/DDBJ databases">
        <authorList>
            <person name="Rakotoarivonina H."/>
        </authorList>
    </citation>
    <scope>NUCLEOTIDE SEQUENCE [LARGE SCALE GENOMIC DNA]</scope>
    <source>
        <strain evidence="9 10">XE</strain>
    </source>
</reference>
<name>A0ABM8V5B6_THEXY</name>
<feature type="transmembrane region" description="Helical" evidence="7">
    <location>
        <begin position="68"/>
        <end position="88"/>
    </location>
</feature>
<protein>
    <submittedName>
        <fullName evidence="9">Rhomboid protease gluP Intramembrane serine protease</fullName>
        <ecNumber evidence="9">3.4.21.105</ecNumber>
    </submittedName>
</protein>
<dbReference type="RefSeq" id="WP_213484777.1">
    <property type="nucleotide sequence ID" value="NZ_CAJRAY010000056.1"/>
</dbReference>
<dbReference type="EMBL" id="CAJRAY010000056">
    <property type="protein sequence ID" value="CAG5088328.1"/>
    <property type="molecule type" value="Genomic_DNA"/>
</dbReference>
<keyword evidence="3 7" id="KW-0812">Transmembrane</keyword>
<feature type="transmembrane region" description="Helical" evidence="7">
    <location>
        <begin position="100"/>
        <end position="119"/>
    </location>
</feature>
<feature type="domain" description="Peptidase S54 rhomboid" evidence="8">
    <location>
        <begin position="60"/>
        <end position="196"/>
    </location>
</feature>
<comment type="subcellular location">
    <subcellularLocation>
        <location evidence="1">Membrane</location>
        <topology evidence="1">Multi-pass membrane protein</topology>
    </subcellularLocation>
</comment>
<comment type="similarity">
    <text evidence="2">Belongs to the peptidase S54 family.</text>
</comment>
<evidence type="ECO:0000256" key="3">
    <source>
        <dbReference type="ARBA" id="ARBA00022692"/>
    </source>
</evidence>
<organism evidence="9 10">
    <name type="scientific">Thermobacillus xylanilyticus</name>
    <dbReference type="NCBI Taxonomy" id="76633"/>
    <lineage>
        <taxon>Bacteria</taxon>
        <taxon>Bacillati</taxon>
        <taxon>Bacillota</taxon>
        <taxon>Bacilli</taxon>
        <taxon>Bacillales</taxon>
        <taxon>Paenibacillaceae</taxon>
        <taxon>Thermobacillus</taxon>
    </lineage>
</organism>
<evidence type="ECO:0000259" key="8">
    <source>
        <dbReference type="Pfam" id="PF01694"/>
    </source>
</evidence>
<dbReference type="Gene3D" id="1.20.1540.10">
    <property type="entry name" value="Rhomboid-like"/>
    <property type="match status" value="1"/>
</dbReference>
<proteinExistence type="inferred from homology"/>
<dbReference type="InterPro" id="IPR035952">
    <property type="entry name" value="Rhomboid-like_sf"/>
</dbReference>
<evidence type="ECO:0000256" key="6">
    <source>
        <dbReference type="ARBA" id="ARBA00023136"/>
    </source>
</evidence>
<evidence type="ECO:0000256" key="7">
    <source>
        <dbReference type="SAM" id="Phobius"/>
    </source>
</evidence>
<dbReference type="InterPro" id="IPR050925">
    <property type="entry name" value="Rhomboid_protease_S54"/>
</dbReference>
<dbReference type="Pfam" id="PF01694">
    <property type="entry name" value="Rhomboid"/>
    <property type="match status" value="1"/>
</dbReference>
<dbReference type="PANTHER" id="PTHR43731:SF14">
    <property type="entry name" value="PRESENILIN-ASSOCIATED RHOMBOID-LIKE PROTEIN, MITOCHONDRIAL"/>
    <property type="match status" value="1"/>
</dbReference>
<feature type="transmembrane region" description="Helical" evidence="7">
    <location>
        <begin position="157"/>
        <end position="172"/>
    </location>
</feature>
<evidence type="ECO:0000256" key="1">
    <source>
        <dbReference type="ARBA" id="ARBA00004141"/>
    </source>
</evidence>
<evidence type="ECO:0000313" key="10">
    <source>
        <dbReference type="Proteomes" id="UP000681526"/>
    </source>
</evidence>
<dbReference type="GO" id="GO:0006508">
    <property type="term" value="P:proteolysis"/>
    <property type="evidence" value="ECO:0007669"/>
    <property type="project" value="UniProtKB-KW"/>
</dbReference>
<feature type="transmembrane region" description="Helical" evidence="7">
    <location>
        <begin position="12"/>
        <end position="32"/>
    </location>
</feature>
<accession>A0ABM8V5B6</accession>
<evidence type="ECO:0000256" key="4">
    <source>
        <dbReference type="ARBA" id="ARBA00022801"/>
    </source>
</evidence>
<dbReference type="EC" id="3.4.21.105" evidence="9"/>
<gene>
    <name evidence="9" type="primary">txxe 2331-ydcA</name>
    <name evidence="9" type="ORF">TXXE_11825</name>
</gene>
<feature type="transmembrane region" description="Helical" evidence="7">
    <location>
        <begin position="178"/>
        <end position="196"/>
    </location>
</feature>
<dbReference type="PANTHER" id="PTHR43731">
    <property type="entry name" value="RHOMBOID PROTEASE"/>
    <property type="match status" value="1"/>
</dbReference>